<evidence type="ECO:0000259" key="2">
    <source>
        <dbReference type="PROSITE" id="PS50846"/>
    </source>
</evidence>
<feature type="domain" description="HMA" evidence="2">
    <location>
        <begin position="5"/>
        <end position="70"/>
    </location>
</feature>
<dbReference type="GO" id="GO:0046872">
    <property type="term" value="F:metal ion binding"/>
    <property type="evidence" value="ECO:0007669"/>
    <property type="project" value="UniProtKB-KW"/>
</dbReference>
<evidence type="ECO:0000313" key="4">
    <source>
        <dbReference type="Proteomes" id="UP000824087"/>
    </source>
</evidence>
<dbReference type="EMBL" id="DVML01000012">
    <property type="protein sequence ID" value="HIU22423.1"/>
    <property type="molecule type" value="Genomic_DNA"/>
</dbReference>
<dbReference type="Proteomes" id="UP000824087">
    <property type="component" value="Unassembled WGS sequence"/>
</dbReference>
<keyword evidence="1" id="KW-0479">Metal-binding</keyword>
<dbReference type="PROSITE" id="PS01047">
    <property type="entry name" value="HMA_1"/>
    <property type="match status" value="1"/>
</dbReference>
<evidence type="ECO:0000313" key="3">
    <source>
        <dbReference type="EMBL" id="HIU22423.1"/>
    </source>
</evidence>
<reference evidence="3" key="1">
    <citation type="submission" date="2020-10" db="EMBL/GenBank/DDBJ databases">
        <authorList>
            <person name="Gilroy R."/>
        </authorList>
    </citation>
    <scope>NUCLEOTIDE SEQUENCE</scope>
    <source>
        <strain evidence="3">CHK197-8231</strain>
    </source>
</reference>
<evidence type="ECO:0000256" key="1">
    <source>
        <dbReference type="ARBA" id="ARBA00022723"/>
    </source>
</evidence>
<protein>
    <submittedName>
        <fullName evidence="3">Heavy-metal-associated domain-containing protein</fullName>
    </submittedName>
</protein>
<organism evidence="3 4">
    <name type="scientific">Candidatus Fimihabitans intestinipullorum</name>
    <dbReference type="NCBI Taxonomy" id="2840820"/>
    <lineage>
        <taxon>Bacteria</taxon>
        <taxon>Bacillati</taxon>
        <taxon>Mycoplasmatota</taxon>
        <taxon>Mycoplasmatota incertae sedis</taxon>
        <taxon>Candidatus Fimihabitans</taxon>
    </lineage>
</organism>
<dbReference type="InterPro" id="IPR036163">
    <property type="entry name" value="HMA_dom_sf"/>
</dbReference>
<dbReference type="SUPFAM" id="SSF55008">
    <property type="entry name" value="HMA, heavy metal-associated domain"/>
    <property type="match status" value="1"/>
</dbReference>
<reference evidence="3" key="2">
    <citation type="journal article" date="2021" name="PeerJ">
        <title>Extensive microbial diversity within the chicken gut microbiome revealed by metagenomics and culture.</title>
        <authorList>
            <person name="Gilroy R."/>
            <person name="Ravi A."/>
            <person name="Getino M."/>
            <person name="Pursley I."/>
            <person name="Horton D.L."/>
            <person name="Alikhan N.F."/>
            <person name="Baker D."/>
            <person name="Gharbi K."/>
            <person name="Hall N."/>
            <person name="Watson M."/>
            <person name="Adriaenssens E.M."/>
            <person name="Foster-Nyarko E."/>
            <person name="Jarju S."/>
            <person name="Secka A."/>
            <person name="Antonio M."/>
            <person name="Oren A."/>
            <person name="Chaudhuri R.R."/>
            <person name="La Ragione R."/>
            <person name="Hildebrand F."/>
            <person name="Pallen M.J."/>
        </authorList>
    </citation>
    <scope>NUCLEOTIDE SEQUENCE</scope>
    <source>
        <strain evidence="3">CHK197-8231</strain>
    </source>
</reference>
<comment type="caution">
    <text evidence="3">The sequence shown here is derived from an EMBL/GenBank/DDBJ whole genome shotgun (WGS) entry which is preliminary data.</text>
</comment>
<gene>
    <name evidence="3" type="ORF">IAD49_02445</name>
</gene>
<name>A0A9D1HTS4_9BACT</name>
<sequence>MLKRIQKVITVNGMHCEHCQKRVENALSRLHEVKKVEVTLEDKKVRVILKKEIGDEKIKEAIETLGYSVENIILL</sequence>
<dbReference type="AlphaFoldDB" id="A0A9D1HTS4"/>
<dbReference type="CDD" id="cd00371">
    <property type="entry name" value="HMA"/>
    <property type="match status" value="1"/>
</dbReference>
<accession>A0A9D1HTS4</accession>
<dbReference type="InterPro" id="IPR017969">
    <property type="entry name" value="Heavy-metal-associated_CS"/>
</dbReference>
<dbReference type="FunFam" id="3.30.70.100:FF:000001">
    <property type="entry name" value="ATPase copper transporting beta"/>
    <property type="match status" value="1"/>
</dbReference>
<dbReference type="InterPro" id="IPR006121">
    <property type="entry name" value="HMA_dom"/>
</dbReference>
<dbReference type="PROSITE" id="PS50846">
    <property type="entry name" value="HMA_2"/>
    <property type="match status" value="1"/>
</dbReference>
<dbReference type="Pfam" id="PF00403">
    <property type="entry name" value="HMA"/>
    <property type="match status" value="1"/>
</dbReference>
<dbReference type="Gene3D" id="3.30.70.100">
    <property type="match status" value="1"/>
</dbReference>
<proteinExistence type="predicted"/>